<gene>
    <name evidence="2" type="ORF">DNFV4_00561</name>
</gene>
<evidence type="ECO:0000313" key="3">
    <source>
        <dbReference type="Proteomes" id="UP001179121"/>
    </source>
</evidence>
<keyword evidence="3" id="KW-1185">Reference proteome</keyword>
<organism evidence="2 3">
    <name type="scientific">Nitrospira tepida</name>
    <dbReference type="NCBI Taxonomy" id="2973512"/>
    <lineage>
        <taxon>Bacteria</taxon>
        <taxon>Pseudomonadati</taxon>
        <taxon>Nitrospirota</taxon>
        <taxon>Nitrospiria</taxon>
        <taxon>Nitrospirales</taxon>
        <taxon>Nitrospiraceae</taxon>
        <taxon>Nitrospira</taxon>
    </lineage>
</organism>
<name>A0AA86MW93_9BACT</name>
<evidence type="ECO:0000313" key="2">
    <source>
        <dbReference type="EMBL" id="CAI4030136.1"/>
    </source>
</evidence>
<accession>A0AA86MW93</accession>
<dbReference type="AlphaFoldDB" id="A0AA86MW93"/>
<dbReference type="EMBL" id="OX365700">
    <property type="protein sequence ID" value="CAI4030136.1"/>
    <property type="molecule type" value="Genomic_DNA"/>
</dbReference>
<sequence>MLVLGATTLAQEHPVSVPQQPLPGQAMALVGEKPAASQPQQGKKQRKSQKKKQTTQDADR</sequence>
<evidence type="ECO:0000256" key="1">
    <source>
        <dbReference type="SAM" id="MobiDB-lite"/>
    </source>
</evidence>
<dbReference type="KEGG" id="nti:DNFV4_00561"/>
<reference evidence="2" key="1">
    <citation type="submission" date="2022-10" db="EMBL/GenBank/DDBJ databases">
        <authorList>
            <person name="Koch H."/>
        </authorList>
    </citation>
    <scope>NUCLEOTIDE SEQUENCE</scope>
    <source>
        <strain evidence="2">DNF</strain>
    </source>
</reference>
<feature type="compositionally biased region" description="Basic residues" evidence="1">
    <location>
        <begin position="43"/>
        <end position="53"/>
    </location>
</feature>
<protein>
    <submittedName>
        <fullName evidence="2">Uncharacterized protein</fullName>
    </submittedName>
</protein>
<dbReference type="Proteomes" id="UP001179121">
    <property type="component" value="Chromosome"/>
</dbReference>
<feature type="region of interest" description="Disordered" evidence="1">
    <location>
        <begin position="1"/>
        <end position="60"/>
    </location>
</feature>
<proteinExistence type="predicted"/>